<proteinExistence type="predicted"/>
<keyword evidence="2" id="KW-0472">Membrane</keyword>
<gene>
    <name evidence="5" type="ORF">OHB29_22380</name>
</gene>
<protein>
    <submittedName>
        <fullName evidence="5">DUF1775 domain-containing protein</fullName>
    </submittedName>
</protein>
<dbReference type="Gene3D" id="2.60.40.2230">
    <property type="entry name" value="Uncharacterised protein YcnI-like PF07987, DUF1775"/>
    <property type="match status" value="1"/>
</dbReference>
<dbReference type="InterPro" id="IPR012533">
    <property type="entry name" value="YcnI-copper_dom"/>
</dbReference>
<dbReference type="RefSeq" id="WP_328340995.1">
    <property type="nucleotide sequence ID" value="NZ_CP107906.1"/>
</dbReference>
<feature type="region of interest" description="Disordered" evidence="1">
    <location>
        <begin position="164"/>
        <end position="200"/>
    </location>
</feature>
<keyword evidence="3" id="KW-0732">Signal</keyword>
<keyword evidence="6" id="KW-1185">Reference proteome</keyword>
<dbReference type="InterPro" id="IPR038507">
    <property type="entry name" value="YcnI-like_sf"/>
</dbReference>
<evidence type="ECO:0000256" key="2">
    <source>
        <dbReference type="SAM" id="Phobius"/>
    </source>
</evidence>
<sequence>MSVHHAARAAGRVVAIGAIALTTTLALPTPASAHAEVQADTPRPRAENVTLTFVSEAESDSAGFTALRVVLPDGIAPDDVTLADAPKDWKLEATDDGYTVAGPALKTGVDAEHKILIRRLPDAEQLVFKTLETYSDGRIARWIELPGGDVEPEQPAPVLELSAASPAATPPDPGSSTSSTAARATGAPPRGKAAAAEKDGPFTGPVVGSVAVVLLVLVAGMWWRVKRRGSSGTG</sequence>
<keyword evidence="2" id="KW-1133">Transmembrane helix</keyword>
<organism evidence="5 6">
    <name type="scientific">Streptomyces violaceus</name>
    <name type="common">Streptomyces venezuelae</name>
    <dbReference type="NCBI Taxonomy" id="1936"/>
    <lineage>
        <taxon>Bacteria</taxon>
        <taxon>Bacillati</taxon>
        <taxon>Actinomycetota</taxon>
        <taxon>Actinomycetes</taxon>
        <taxon>Kitasatosporales</taxon>
        <taxon>Streptomycetaceae</taxon>
        <taxon>Streptomyces</taxon>
    </lineage>
</organism>
<feature type="signal peptide" evidence="3">
    <location>
        <begin position="1"/>
        <end position="35"/>
    </location>
</feature>
<feature type="transmembrane region" description="Helical" evidence="2">
    <location>
        <begin position="202"/>
        <end position="223"/>
    </location>
</feature>
<evidence type="ECO:0000313" key="5">
    <source>
        <dbReference type="EMBL" id="WUG95559.1"/>
    </source>
</evidence>
<keyword evidence="2" id="KW-0812">Transmembrane</keyword>
<reference evidence="5 6" key="1">
    <citation type="submission" date="2022-10" db="EMBL/GenBank/DDBJ databases">
        <title>The complete genomes of actinobacterial strains from the NBC collection.</title>
        <authorList>
            <person name="Joergensen T.S."/>
            <person name="Alvarez Arevalo M."/>
            <person name="Sterndorff E.B."/>
            <person name="Faurdal D."/>
            <person name="Vuksanovic O."/>
            <person name="Mourched A.-S."/>
            <person name="Charusanti P."/>
            <person name="Shaw S."/>
            <person name="Blin K."/>
            <person name="Weber T."/>
        </authorList>
    </citation>
    <scope>NUCLEOTIDE SEQUENCE [LARGE SCALE GENOMIC DNA]</scope>
    <source>
        <strain evidence="5 6">NBC_00456</strain>
    </source>
</reference>
<evidence type="ECO:0000256" key="1">
    <source>
        <dbReference type="SAM" id="MobiDB-lite"/>
    </source>
</evidence>
<dbReference type="EMBL" id="CP107906">
    <property type="protein sequence ID" value="WUG95559.1"/>
    <property type="molecule type" value="Genomic_DNA"/>
</dbReference>
<dbReference type="Pfam" id="PF07987">
    <property type="entry name" value="DUF1775"/>
    <property type="match status" value="1"/>
</dbReference>
<feature type="chain" id="PRO_5046527887" evidence="3">
    <location>
        <begin position="36"/>
        <end position="234"/>
    </location>
</feature>
<evidence type="ECO:0000256" key="3">
    <source>
        <dbReference type="SAM" id="SignalP"/>
    </source>
</evidence>
<feature type="compositionally biased region" description="Low complexity" evidence="1">
    <location>
        <begin position="174"/>
        <end position="194"/>
    </location>
</feature>
<name>A0ABZ1NUV6_STRVL</name>
<accession>A0ABZ1NUV6</accession>
<dbReference type="Proteomes" id="UP001341259">
    <property type="component" value="Chromosome"/>
</dbReference>
<feature type="domain" description="YncI copper-binding" evidence="4">
    <location>
        <begin position="103"/>
        <end position="161"/>
    </location>
</feature>
<evidence type="ECO:0000259" key="4">
    <source>
        <dbReference type="Pfam" id="PF07987"/>
    </source>
</evidence>
<evidence type="ECO:0000313" key="6">
    <source>
        <dbReference type="Proteomes" id="UP001341259"/>
    </source>
</evidence>